<accession>A0A653CGI9</accession>
<keyword evidence="2" id="KW-0863">Zinc-finger</keyword>
<dbReference type="Pfam" id="PF05485">
    <property type="entry name" value="THAP"/>
    <property type="match status" value="1"/>
</dbReference>
<dbReference type="GO" id="GO:0003677">
    <property type="term" value="F:DNA binding"/>
    <property type="evidence" value="ECO:0007669"/>
    <property type="project" value="UniProtKB-KW"/>
</dbReference>
<protein>
    <recommendedName>
        <fullName evidence="6">THAP-type domain-containing protein</fullName>
    </recommendedName>
</protein>
<name>A0A653CGI9_CALMS</name>
<dbReference type="Proteomes" id="UP000410492">
    <property type="component" value="Unassembled WGS sequence"/>
</dbReference>
<evidence type="ECO:0000256" key="1">
    <source>
        <dbReference type="ARBA" id="ARBA00022723"/>
    </source>
</evidence>
<keyword evidence="4" id="KW-0238">DNA-binding</keyword>
<reference evidence="7 8" key="1">
    <citation type="submission" date="2019-01" db="EMBL/GenBank/DDBJ databases">
        <authorList>
            <person name="Sayadi A."/>
        </authorList>
    </citation>
    <scope>NUCLEOTIDE SEQUENCE [LARGE SCALE GENOMIC DNA]</scope>
</reference>
<gene>
    <name evidence="7" type="ORF">CALMAC_LOCUS8807</name>
</gene>
<evidence type="ECO:0000256" key="2">
    <source>
        <dbReference type="ARBA" id="ARBA00022771"/>
    </source>
</evidence>
<evidence type="ECO:0000256" key="4">
    <source>
        <dbReference type="ARBA" id="ARBA00023125"/>
    </source>
</evidence>
<keyword evidence="1" id="KW-0479">Metal-binding</keyword>
<evidence type="ECO:0000256" key="3">
    <source>
        <dbReference type="ARBA" id="ARBA00022833"/>
    </source>
</evidence>
<evidence type="ECO:0000313" key="8">
    <source>
        <dbReference type="Proteomes" id="UP000410492"/>
    </source>
</evidence>
<feature type="region of interest" description="Disordered" evidence="5">
    <location>
        <begin position="68"/>
        <end position="90"/>
    </location>
</feature>
<proteinExistence type="predicted"/>
<dbReference type="EMBL" id="CAACVG010007747">
    <property type="protein sequence ID" value="VEN46836.1"/>
    <property type="molecule type" value="Genomic_DNA"/>
</dbReference>
<evidence type="ECO:0000259" key="6">
    <source>
        <dbReference type="Pfam" id="PF05485"/>
    </source>
</evidence>
<keyword evidence="3" id="KW-0862">Zinc</keyword>
<dbReference type="AlphaFoldDB" id="A0A653CGI9"/>
<dbReference type="GO" id="GO:0008270">
    <property type="term" value="F:zinc ion binding"/>
    <property type="evidence" value="ECO:0007669"/>
    <property type="project" value="UniProtKB-KW"/>
</dbReference>
<organism evidence="7 8">
    <name type="scientific">Callosobruchus maculatus</name>
    <name type="common">Southern cowpea weevil</name>
    <name type="synonym">Pulse bruchid</name>
    <dbReference type="NCBI Taxonomy" id="64391"/>
    <lineage>
        <taxon>Eukaryota</taxon>
        <taxon>Metazoa</taxon>
        <taxon>Ecdysozoa</taxon>
        <taxon>Arthropoda</taxon>
        <taxon>Hexapoda</taxon>
        <taxon>Insecta</taxon>
        <taxon>Pterygota</taxon>
        <taxon>Neoptera</taxon>
        <taxon>Endopterygota</taxon>
        <taxon>Coleoptera</taxon>
        <taxon>Polyphaga</taxon>
        <taxon>Cucujiformia</taxon>
        <taxon>Chrysomeloidea</taxon>
        <taxon>Chrysomelidae</taxon>
        <taxon>Bruchinae</taxon>
        <taxon>Bruchini</taxon>
        <taxon>Callosobruchus</taxon>
    </lineage>
</organism>
<evidence type="ECO:0000256" key="5">
    <source>
        <dbReference type="SAM" id="MobiDB-lite"/>
    </source>
</evidence>
<evidence type="ECO:0000313" key="7">
    <source>
        <dbReference type="EMBL" id="VEN46836.1"/>
    </source>
</evidence>
<sequence length="171" mass="19542">MVSLDKKDTERNLTFHRLPEVNARQVYIENEMGKHLMDQRKAWILKLKIGKQVSESVKVCSLHFNKGTSSDQTDRYKRRDRGTCTSKNEDPQECDFEANVQATANLVQLLRSTPDISEKDLDSAFLQNRKVQDSVSDVLKTNAAPKSFTGINNFQIVDCVVNMINEFCIID</sequence>
<dbReference type="InterPro" id="IPR006612">
    <property type="entry name" value="THAP_Znf"/>
</dbReference>
<keyword evidence="8" id="KW-1185">Reference proteome</keyword>
<dbReference type="OrthoDB" id="6758449at2759"/>
<feature type="domain" description="THAP-type" evidence="6">
    <location>
        <begin position="8"/>
        <end position="77"/>
    </location>
</feature>